<name>A0A4U1J524_9BACT</name>
<feature type="transmembrane region" description="Helical" evidence="8">
    <location>
        <begin position="176"/>
        <end position="194"/>
    </location>
</feature>
<keyword evidence="4" id="KW-0808">Transferase</keyword>
<dbReference type="EMBL" id="SSMQ01000035">
    <property type="protein sequence ID" value="TKD02192.1"/>
    <property type="molecule type" value="Genomic_DNA"/>
</dbReference>
<feature type="transmembrane region" description="Helical" evidence="8">
    <location>
        <begin position="201"/>
        <end position="218"/>
    </location>
</feature>
<evidence type="ECO:0000256" key="3">
    <source>
        <dbReference type="ARBA" id="ARBA00022676"/>
    </source>
</evidence>
<keyword evidence="6 8" id="KW-1133">Transmembrane helix</keyword>
<evidence type="ECO:0000256" key="2">
    <source>
        <dbReference type="ARBA" id="ARBA00022475"/>
    </source>
</evidence>
<feature type="transmembrane region" description="Helical" evidence="8">
    <location>
        <begin position="390"/>
        <end position="413"/>
    </location>
</feature>
<dbReference type="RefSeq" id="WP_136932315.1">
    <property type="nucleotide sequence ID" value="NZ_SSMQ01000035.1"/>
</dbReference>
<proteinExistence type="predicted"/>
<evidence type="ECO:0000256" key="4">
    <source>
        <dbReference type="ARBA" id="ARBA00022679"/>
    </source>
</evidence>
<feature type="transmembrane region" description="Helical" evidence="8">
    <location>
        <begin position="302"/>
        <end position="320"/>
    </location>
</feature>
<sequence length="684" mass="72518">MAEREWRGALRRARAFAEKPWLRVFLVGILLLAASFLLRPGVETPRTTTWEDLLLPLAPGVVIARGYHLSPPRRGEEQDVIFTARREAGPEGPAGRIELHVVERGQWPGVRETKSFGVAYETPRSTAPTEDQEAVTQALRDALDRNDTGLGPPTSIPLAAEPELPLLGRVLGRLVGFRRIVVPALLALGMALLGSLPRGDALVAGSLLGLGLVLRALHLEMPFVHDQDVQRVFTGSLPLGEILTGKGLEDRHPPLWFVVLHVARTFGDSEAVMRAPAAIAGALVAPAIVWGARLVRGRAGPLGAIAALLVAVSPGFVVHAREVSEIPLFGLLVVVTCALAARLAEKPSRAARIGLAASTALLAWTYYLAPLVIVGVLLGLVAARKPLRSVALPIGVGAALGAPALVLLGVTVVRDHGAREVAERFPDLAWGSHAPIPMLLGLLGETVSCVGPGVPFLVGCAAMLGLRTRRNVGPVVAVGAALVTALGITLAAKVARVQTYYFVAVAPALAFALAVARHRCVPAWAWSLLGGASLSVLFSMGAPRAHRPYVPDADAFMPRFAAVAASRPERRIVTVAHYDATLLVYYLQRAANAPVAWPRTEVSGEFVLEQAGRRILPLVQVHRMDEATKEAARDHLLAAIDEGPTLVIERDAFVLAQVHGVIARCEVLSEAPSARLVSCGGGAR</sequence>
<comment type="subcellular location">
    <subcellularLocation>
        <location evidence="1">Cell membrane</location>
        <topology evidence="1">Multi-pass membrane protein</topology>
    </subcellularLocation>
</comment>
<gene>
    <name evidence="9" type="ORF">E8A74_28860</name>
</gene>
<dbReference type="PANTHER" id="PTHR33908">
    <property type="entry name" value="MANNOSYLTRANSFERASE YKCB-RELATED"/>
    <property type="match status" value="1"/>
</dbReference>
<feature type="transmembrane region" description="Helical" evidence="8">
    <location>
        <begin position="275"/>
        <end position="295"/>
    </location>
</feature>
<dbReference type="InterPro" id="IPR050297">
    <property type="entry name" value="LipidA_mod_glycosyltrf_83"/>
</dbReference>
<dbReference type="PANTHER" id="PTHR33908:SF3">
    <property type="entry name" value="UNDECAPRENYL PHOSPHATE-ALPHA-4-AMINO-4-DEOXY-L-ARABINOSE ARABINOSYL TRANSFERASE"/>
    <property type="match status" value="1"/>
</dbReference>
<evidence type="ECO:0000313" key="10">
    <source>
        <dbReference type="Proteomes" id="UP000309215"/>
    </source>
</evidence>
<accession>A0A4U1J524</accession>
<keyword evidence="2" id="KW-1003">Cell membrane</keyword>
<evidence type="ECO:0000256" key="6">
    <source>
        <dbReference type="ARBA" id="ARBA00022989"/>
    </source>
</evidence>
<comment type="caution">
    <text evidence="9">The sequence shown here is derived from an EMBL/GenBank/DDBJ whole genome shotgun (WGS) entry which is preliminary data.</text>
</comment>
<keyword evidence="5 8" id="KW-0812">Transmembrane</keyword>
<dbReference type="GO" id="GO:0010041">
    <property type="term" value="P:response to iron(III) ion"/>
    <property type="evidence" value="ECO:0007669"/>
    <property type="project" value="TreeGrafter"/>
</dbReference>
<dbReference type="GO" id="GO:0009103">
    <property type="term" value="P:lipopolysaccharide biosynthetic process"/>
    <property type="evidence" value="ECO:0007669"/>
    <property type="project" value="UniProtKB-ARBA"/>
</dbReference>
<feature type="transmembrane region" description="Helical" evidence="8">
    <location>
        <begin position="499"/>
        <end position="517"/>
    </location>
</feature>
<keyword evidence="7 8" id="KW-0472">Membrane</keyword>
<evidence type="ECO:0000256" key="5">
    <source>
        <dbReference type="ARBA" id="ARBA00022692"/>
    </source>
</evidence>
<feature type="transmembrane region" description="Helical" evidence="8">
    <location>
        <begin position="523"/>
        <end position="542"/>
    </location>
</feature>
<feature type="transmembrane region" description="Helical" evidence="8">
    <location>
        <begin position="21"/>
        <end position="38"/>
    </location>
</feature>
<dbReference type="GO" id="GO:0005886">
    <property type="term" value="C:plasma membrane"/>
    <property type="evidence" value="ECO:0007669"/>
    <property type="project" value="UniProtKB-SubCell"/>
</dbReference>
<keyword evidence="10" id="KW-1185">Reference proteome</keyword>
<organism evidence="9 10">
    <name type="scientific">Polyangium fumosum</name>
    <dbReference type="NCBI Taxonomy" id="889272"/>
    <lineage>
        <taxon>Bacteria</taxon>
        <taxon>Pseudomonadati</taxon>
        <taxon>Myxococcota</taxon>
        <taxon>Polyangia</taxon>
        <taxon>Polyangiales</taxon>
        <taxon>Polyangiaceae</taxon>
        <taxon>Polyangium</taxon>
    </lineage>
</organism>
<dbReference type="AlphaFoldDB" id="A0A4U1J524"/>
<reference evidence="9 10" key="1">
    <citation type="submission" date="2019-04" db="EMBL/GenBank/DDBJ databases">
        <authorList>
            <person name="Li Y."/>
            <person name="Wang J."/>
        </authorList>
    </citation>
    <scope>NUCLEOTIDE SEQUENCE [LARGE SCALE GENOMIC DNA]</scope>
    <source>
        <strain evidence="9 10">DSM 14668</strain>
    </source>
</reference>
<evidence type="ECO:0000256" key="7">
    <source>
        <dbReference type="ARBA" id="ARBA00023136"/>
    </source>
</evidence>
<keyword evidence="3" id="KW-0328">Glycosyltransferase</keyword>
<dbReference type="GO" id="GO:0016763">
    <property type="term" value="F:pentosyltransferase activity"/>
    <property type="evidence" value="ECO:0007669"/>
    <property type="project" value="TreeGrafter"/>
</dbReference>
<evidence type="ECO:0000313" key="9">
    <source>
        <dbReference type="EMBL" id="TKD02192.1"/>
    </source>
</evidence>
<protein>
    <submittedName>
        <fullName evidence="9">Uncharacterized protein</fullName>
    </submittedName>
</protein>
<evidence type="ECO:0000256" key="1">
    <source>
        <dbReference type="ARBA" id="ARBA00004651"/>
    </source>
</evidence>
<feature type="transmembrane region" description="Helical" evidence="8">
    <location>
        <begin position="434"/>
        <end position="466"/>
    </location>
</feature>
<dbReference type="OrthoDB" id="5489360at2"/>
<evidence type="ECO:0000256" key="8">
    <source>
        <dbReference type="SAM" id="Phobius"/>
    </source>
</evidence>
<feature type="transmembrane region" description="Helical" evidence="8">
    <location>
        <begin position="472"/>
        <end position="492"/>
    </location>
</feature>
<feature type="transmembrane region" description="Helical" evidence="8">
    <location>
        <begin position="364"/>
        <end position="384"/>
    </location>
</feature>
<dbReference type="Proteomes" id="UP000309215">
    <property type="component" value="Unassembled WGS sequence"/>
</dbReference>